<evidence type="ECO:0000313" key="1">
    <source>
        <dbReference type="EMBL" id="QKE61882.1"/>
    </source>
</evidence>
<sequence length="391" mass="44143">MLPELPRRLISQSNWIAFLAGTDDPNQVYYGGAEYPMYSDAWVVGELDDELGPYALLNAVPFNRENRAAIAIILRVFFYEPHTIISNHNLPLKTVDDGYHGAWFSEELAALTSLALGIRLKCGDEIRRFDDRDPYGRFVSPWTKHAPTLAYRHNQAIIPAPPQVSLNDIRARLQTIPHLDPYLYKELVRAARSYQDALWIAESEPHLAWLLMVSALEIAASAHVTLRGTPADNLEELQPTLAEIVHNSGGDELLDGVADQLKNLFSATKKFLLFCEEFYPPEPAVRPDHGYQRIEWNWPSLKKILKKVYELRSRALHAGVPFPAPMCTHPDRRESGAPAERAITALASQTLGAQWIPEDAPITLHTFQYIVRSALLAWWDHLAESAKQADK</sequence>
<organism evidence="1 2">
    <name type="scientific">Aquipseudomonas campi</name>
    <dbReference type="NCBI Taxonomy" id="2731681"/>
    <lineage>
        <taxon>Bacteria</taxon>
        <taxon>Pseudomonadati</taxon>
        <taxon>Pseudomonadota</taxon>
        <taxon>Gammaproteobacteria</taxon>
        <taxon>Pseudomonadales</taxon>
        <taxon>Pseudomonadaceae</taxon>
        <taxon>Aquipseudomonas</taxon>
    </lineage>
</organism>
<accession>A0A6M8FCP4</accession>
<name>A0A6M8FCP4_9GAMM</name>
<dbReference type="KEGG" id="pcam:HNE05_00360"/>
<proteinExistence type="predicted"/>
<dbReference type="AlphaFoldDB" id="A0A6M8FCP4"/>
<evidence type="ECO:0008006" key="3">
    <source>
        <dbReference type="Google" id="ProtNLM"/>
    </source>
</evidence>
<dbReference type="EMBL" id="CP053697">
    <property type="protein sequence ID" value="QKE61882.1"/>
    <property type="molecule type" value="Genomic_DNA"/>
</dbReference>
<protein>
    <recommendedName>
        <fullName evidence="3">Apea-like HEPN domain-containing protein</fullName>
    </recommendedName>
</protein>
<gene>
    <name evidence="1" type="ORF">HNE05_00360</name>
</gene>
<evidence type="ECO:0000313" key="2">
    <source>
        <dbReference type="Proteomes" id="UP000501379"/>
    </source>
</evidence>
<reference evidence="1" key="1">
    <citation type="submission" date="2020-07" db="EMBL/GenBank/DDBJ databases">
        <title>Nitrate ammonifying Pseudomonas campi sp. nov. isolated from German agricultural grassland.</title>
        <authorList>
            <person name="Timsy T."/>
            <person name="Ulrich A."/>
            <person name="Spanner T."/>
            <person name="Foesel B."/>
            <person name="Kolb S."/>
            <person name="Horn M.A."/>
            <person name="Behrendt U."/>
        </authorList>
    </citation>
    <scope>NUCLEOTIDE SEQUENCE</scope>
    <source>
        <strain evidence="1">S1-A32-2</strain>
    </source>
</reference>
<dbReference type="RefSeq" id="WP_173203094.1">
    <property type="nucleotide sequence ID" value="NZ_CP053697.2"/>
</dbReference>
<dbReference type="Proteomes" id="UP000501379">
    <property type="component" value="Chromosome"/>
</dbReference>
<keyword evidence="2" id="KW-1185">Reference proteome</keyword>